<dbReference type="Proteomes" id="UP001231189">
    <property type="component" value="Unassembled WGS sequence"/>
</dbReference>
<dbReference type="AlphaFoldDB" id="A0AAD8RBW2"/>
<sequence length="434" mass="49571">MGQHFFSLYLDHDDILLARNWDDVVHFPVIELPPVISPAKPTGNRDGDELVGIENSDLQPVPFQVISPLQDSNVAAKTRKRRLVAVEDDEQAETEDDADQDSDFDPSGIVDSELDVSDGDDDLFEDNVDNSEDEEVKVPKGQGREKGKAEKIQEAKKMAFKEEDSEDDELWGPDTDIDAIHTRFKMFREEDLHNPKFFVGQCFESVEMLRKAMQVYSCINRQDIKVPVNDRKRLNAKCSEGCKWNLWASMSSISKCFMIKNFCGEHSHSCSRTFKRTIVRNMEIVPTPESTFIASAREELAHPPTPTNTMRQGHLAQKLLALQQEKMKALEEKKQAILEARLAAQVKKAEDAAAKRIEQEKRKAKQAAARAIEQAAKKEQRRIDAENQRKGKAVTRKFIEEVRKEQAAKRRQEALEKKQAERAKERAAKRQEKQ</sequence>
<dbReference type="Pfam" id="PF03108">
    <property type="entry name" value="DBD_Tnp_Mut"/>
    <property type="match status" value="1"/>
</dbReference>
<name>A0AAD8RBW2_LOLMU</name>
<feature type="region of interest" description="Disordered" evidence="1">
    <location>
        <begin position="405"/>
        <end position="434"/>
    </location>
</feature>
<feature type="domain" description="Transposase MuDR plant" evidence="2">
    <location>
        <begin position="197"/>
        <end position="259"/>
    </location>
</feature>
<feature type="region of interest" description="Disordered" evidence="1">
    <location>
        <begin position="85"/>
        <end position="151"/>
    </location>
</feature>
<evidence type="ECO:0000313" key="4">
    <source>
        <dbReference type="Proteomes" id="UP001231189"/>
    </source>
</evidence>
<organism evidence="3 4">
    <name type="scientific">Lolium multiflorum</name>
    <name type="common">Italian ryegrass</name>
    <name type="synonym">Lolium perenne subsp. multiflorum</name>
    <dbReference type="NCBI Taxonomy" id="4521"/>
    <lineage>
        <taxon>Eukaryota</taxon>
        <taxon>Viridiplantae</taxon>
        <taxon>Streptophyta</taxon>
        <taxon>Embryophyta</taxon>
        <taxon>Tracheophyta</taxon>
        <taxon>Spermatophyta</taxon>
        <taxon>Magnoliopsida</taxon>
        <taxon>Liliopsida</taxon>
        <taxon>Poales</taxon>
        <taxon>Poaceae</taxon>
        <taxon>BOP clade</taxon>
        <taxon>Pooideae</taxon>
        <taxon>Poodae</taxon>
        <taxon>Poeae</taxon>
        <taxon>Poeae Chloroplast Group 2 (Poeae type)</taxon>
        <taxon>Loliodinae</taxon>
        <taxon>Loliinae</taxon>
        <taxon>Lolium</taxon>
    </lineage>
</organism>
<proteinExistence type="predicted"/>
<reference evidence="3" key="1">
    <citation type="submission" date="2023-07" db="EMBL/GenBank/DDBJ databases">
        <title>A chromosome-level genome assembly of Lolium multiflorum.</title>
        <authorList>
            <person name="Chen Y."/>
            <person name="Copetti D."/>
            <person name="Kolliker R."/>
            <person name="Studer B."/>
        </authorList>
    </citation>
    <scope>NUCLEOTIDE SEQUENCE</scope>
    <source>
        <strain evidence="3">02402/16</strain>
        <tissue evidence="3">Leaf</tissue>
    </source>
</reference>
<feature type="compositionally biased region" description="Basic and acidic residues" evidence="1">
    <location>
        <begin position="375"/>
        <end position="389"/>
    </location>
</feature>
<dbReference type="InterPro" id="IPR004332">
    <property type="entry name" value="Transposase_MuDR"/>
</dbReference>
<feature type="compositionally biased region" description="Acidic residues" evidence="1">
    <location>
        <begin position="112"/>
        <end position="135"/>
    </location>
</feature>
<evidence type="ECO:0000256" key="1">
    <source>
        <dbReference type="SAM" id="MobiDB-lite"/>
    </source>
</evidence>
<dbReference type="EMBL" id="JAUUTY010000006">
    <property type="protein sequence ID" value="KAK1616468.1"/>
    <property type="molecule type" value="Genomic_DNA"/>
</dbReference>
<accession>A0AAD8RBW2</accession>
<feature type="compositionally biased region" description="Basic and acidic residues" evidence="1">
    <location>
        <begin position="136"/>
        <end position="151"/>
    </location>
</feature>
<feature type="region of interest" description="Disordered" evidence="1">
    <location>
        <begin position="370"/>
        <end position="393"/>
    </location>
</feature>
<evidence type="ECO:0000259" key="2">
    <source>
        <dbReference type="Pfam" id="PF03108"/>
    </source>
</evidence>
<gene>
    <name evidence="3" type="ORF">QYE76_021985</name>
</gene>
<feature type="compositionally biased region" description="Acidic residues" evidence="1">
    <location>
        <begin position="86"/>
        <end position="104"/>
    </location>
</feature>
<evidence type="ECO:0000313" key="3">
    <source>
        <dbReference type="EMBL" id="KAK1616468.1"/>
    </source>
</evidence>
<comment type="caution">
    <text evidence="3">The sequence shown here is derived from an EMBL/GenBank/DDBJ whole genome shotgun (WGS) entry which is preliminary data.</text>
</comment>
<keyword evidence="4" id="KW-1185">Reference proteome</keyword>
<protein>
    <recommendedName>
        <fullName evidence="2">Transposase MuDR plant domain-containing protein</fullName>
    </recommendedName>
</protein>